<evidence type="ECO:0000259" key="1">
    <source>
        <dbReference type="PROSITE" id="PS50994"/>
    </source>
</evidence>
<organism evidence="2 3">
    <name type="scientific">Perkinsus chesapeaki</name>
    <name type="common">Clam parasite</name>
    <name type="synonym">Perkinsus andrewsi</name>
    <dbReference type="NCBI Taxonomy" id="330153"/>
    <lineage>
        <taxon>Eukaryota</taxon>
        <taxon>Sar</taxon>
        <taxon>Alveolata</taxon>
        <taxon>Perkinsozoa</taxon>
        <taxon>Perkinsea</taxon>
        <taxon>Perkinsida</taxon>
        <taxon>Perkinsidae</taxon>
        <taxon>Perkinsus</taxon>
    </lineage>
</organism>
<dbReference type="Pfam" id="PF00665">
    <property type="entry name" value="rve"/>
    <property type="match status" value="1"/>
</dbReference>
<dbReference type="InterPro" id="IPR050951">
    <property type="entry name" value="Retrovirus_Pol_polyprotein"/>
</dbReference>
<sequence>GRSPMDVMIVPVLPTALIPQVLTFFHDPRGSSHMGITRVIKAIKRYFWFPHLAQKVCEHIGTCHPCFRSQLRVSWKQDGVQRAAPPRPWHTVCADVVSISSPKGKVLLLTAVCLFSGWPEAYPLRSKSSKEISRALRQFNSRLGPFRILRTDGGREFCGDVEGYLQSIGATHSVTLPYSPVAAIEQLNRTLINKFRTAIYTPAWSLLTFCGVLDDILWGIRSTPSS</sequence>
<keyword evidence="3" id="KW-1185">Reference proteome</keyword>
<dbReference type="AlphaFoldDB" id="A0A7J6KIU9"/>
<dbReference type="Pfam" id="PF17921">
    <property type="entry name" value="Integrase_H2C2"/>
    <property type="match status" value="1"/>
</dbReference>
<dbReference type="InterPro" id="IPR041588">
    <property type="entry name" value="Integrase_H2C2"/>
</dbReference>
<dbReference type="GO" id="GO:0003676">
    <property type="term" value="F:nucleic acid binding"/>
    <property type="evidence" value="ECO:0007669"/>
    <property type="project" value="InterPro"/>
</dbReference>
<dbReference type="PROSITE" id="PS50994">
    <property type="entry name" value="INTEGRASE"/>
    <property type="match status" value="1"/>
</dbReference>
<gene>
    <name evidence="2" type="ORF">FOL47_004925</name>
</gene>
<dbReference type="PANTHER" id="PTHR37984:SF5">
    <property type="entry name" value="PROTEIN NYNRIN-LIKE"/>
    <property type="match status" value="1"/>
</dbReference>
<dbReference type="InterPro" id="IPR001584">
    <property type="entry name" value="Integrase_cat-core"/>
</dbReference>
<dbReference type="SUPFAM" id="SSF53098">
    <property type="entry name" value="Ribonuclease H-like"/>
    <property type="match status" value="1"/>
</dbReference>
<dbReference type="GO" id="GO:0015074">
    <property type="term" value="P:DNA integration"/>
    <property type="evidence" value="ECO:0007669"/>
    <property type="project" value="InterPro"/>
</dbReference>
<dbReference type="InterPro" id="IPR012337">
    <property type="entry name" value="RNaseH-like_sf"/>
</dbReference>
<feature type="non-terminal residue" evidence="2">
    <location>
        <position position="226"/>
    </location>
</feature>
<accession>A0A7J6KIU9</accession>
<dbReference type="Proteomes" id="UP000591131">
    <property type="component" value="Unassembled WGS sequence"/>
</dbReference>
<dbReference type="EMBL" id="JAAPAO010002785">
    <property type="protein sequence ID" value="KAF4647203.1"/>
    <property type="molecule type" value="Genomic_DNA"/>
</dbReference>
<proteinExistence type="predicted"/>
<feature type="non-terminal residue" evidence="2">
    <location>
        <position position="1"/>
    </location>
</feature>
<reference evidence="2 3" key="1">
    <citation type="submission" date="2020-04" db="EMBL/GenBank/DDBJ databases">
        <title>Perkinsus chesapeaki whole genome sequence.</title>
        <authorList>
            <person name="Bogema D.R."/>
        </authorList>
    </citation>
    <scope>NUCLEOTIDE SEQUENCE [LARGE SCALE GENOMIC DNA]</scope>
    <source>
        <strain evidence="2">ATCC PRA-425</strain>
    </source>
</reference>
<comment type="caution">
    <text evidence="2">The sequence shown here is derived from an EMBL/GenBank/DDBJ whole genome shotgun (WGS) entry which is preliminary data.</text>
</comment>
<dbReference type="InterPro" id="IPR036397">
    <property type="entry name" value="RNaseH_sf"/>
</dbReference>
<evidence type="ECO:0000313" key="2">
    <source>
        <dbReference type="EMBL" id="KAF4647203.1"/>
    </source>
</evidence>
<dbReference type="Gene3D" id="1.10.340.70">
    <property type="match status" value="1"/>
</dbReference>
<feature type="domain" description="Integrase catalytic" evidence="1">
    <location>
        <begin position="84"/>
        <end position="180"/>
    </location>
</feature>
<dbReference type="OrthoDB" id="413122at2759"/>
<protein>
    <recommendedName>
        <fullName evidence="1">Integrase catalytic domain-containing protein</fullName>
    </recommendedName>
</protein>
<name>A0A7J6KIU9_PERCH</name>
<dbReference type="PANTHER" id="PTHR37984">
    <property type="entry name" value="PROTEIN CBG26694"/>
    <property type="match status" value="1"/>
</dbReference>
<dbReference type="Gene3D" id="3.30.420.10">
    <property type="entry name" value="Ribonuclease H-like superfamily/Ribonuclease H"/>
    <property type="match status" value="1"/>
</dbReference>
<evidence type="ECO:0000313" key="3">
    <source>
        <dbReference type="Proteomes" id="UP000591131"/>
    </source>
</evidence>